<dbReference type="AlphaFoldDB" id="A0A0B4DQQ5"/>
<reference evidence="2 3" key="1">
    <citation type="submission" date="2014-12" db="EMBL/GenBank/DDBJ databases">
        <title>Genome sequencing of Microbacterium hominis TPW29.</title>
        <authorList>
            <person name="Tan P.W."/>
            <person name="Chan K.-G."/>
        </authorList>
    </citation>
    <scope>NUCLEOTIDE SEQUENCE [LARGE SCALE GENOMIC DNA]</scope>
    <source>
        <strain evidence="2 3">TPW29</strain>
    </source>
</reference>
<evidence type="ECO:0000313" key="2">
    <source>
        <dbReference type="EMBL" id="KIC56613.1"/>
    </source>
</evidence>
<name>A0A0B4DQQ5_9MICO</name>
<proteinExistence type="predicted"/>
<comment type="caution">
    <text evidence="2">The sequence shown here is derived from an EMBL/GenBank/DDBJ whole genome shotgun (WGS) entry which is preliminary data.</text>
</comment>
<feature type="transmembrane region" description="Helical" evidence="1">
    <location>
        <begin position="32"/>
        <end position="50"/>
    </location>
</feature>
<sequence>MLVVNAPDTVTRKDGDMATIRAAVVRIGRGPLMLVAAGLAALVAAAMIAATPTTAMSMAGGAGASGSDAAVLTAPFGLENSGLSLVSGLMAAPHGDAGTGAGFGRIVAHHASAVTLSTMMQRRENVVASVLLQGPDPSTGRPGWSRCVALPQSGPPTWADLPVRLAFAADYIVTSYDDFACTDGQGYRGSVGTISTRFAHWIVSASDPPRTASHAAR</sequence>
<organism evidence="2 3">
    <name type="scientific">Microbacterium hominis</name>
    <dbReference type="NCBI Taxonomy" id="162426"/>
    <lineage>
        <taxon>Bacteria</taxon>
        <taxon>Bacillati</taxon>
        <taxon>Actinomycetota</taxon>
        <taxon>Actinomycetes</taxon>
        <taxon>Micrococcales</taxon>
        <taxon>Microbacteriaceae</taxon>
        <taxon>Microbacterium</taxon>
    </lineage>
</organism>
<protein>
    <submittedName>
        <fullName evidence="2">Uncharacterized protein</fullName>
    </submittedName>
</protein>
<keyword evidence="1" id="KW-0812">Transmembrane</keyword>
<keyword evidence="1" id="KW-1133">Transmembrane helix</keyword>
<accession>A0A0B4DQQ5</accession>
<dbReference type="Proteomes" id="UP000031202">
    <property type="component" value="Unassembled WGS sequence"/>
</dbReference>
<evidence type="ECO:0000256" key="1">
    <source>
        <dbReference type="SAM" id="Phobius"/>
    </source>
</evidence>
<keyword evidence="1" id="KW-0472">Membrane</keyword>
<dbReference type="EMBL" id="JWSZ01000016">
    <property type="protein sequence ID" value="KIC56613.1"/>
    <property type="molecule type" value="Genomic_DNA"/>
</dbReference>
<gene>
    <name evidence="2" type="ORF">RM52_12405</name>
</gene>
<evidence type="ECO:0000313" key="3">
    <source>
        <dbReference type="Proteomes" id="UP000031202"/>
    </source>
</evidence>